<evidence type="ECO:0000256" key="1">
    <source>
        <dbReference type="SAM" id="MobiDB-lite"/>
    </source>
</evidence>
<dbReference type="EMBL" id="KZ679131">
    <property type="protein sequence ID" value="PTB76994.1"/>
    <property type="molecule type" value="Genomic_DNA"/>
</dbReference>
<keyword evidence="2" id="KW-0812">Transmembrane</keyword>
<name>A0A2T4C647_TRILO</name>
<feature type="compositionally biased region" description="Basic and acidic residues" evidence="1">
    <location>
        <begin position="1"/>
        <end position="22"/>
    </location>
</feature>
<gene>
    <name evidence="3" type="ORF">M440DRAFT_1401339</name>
</gene>
<keyword evidence="4" id="KW-1185">Reference proteome</keyword>
<feature type="transmembrane region" description="Helical" evidence="2">
    <location>
        <begin position="45"/>
        <end position="63"/>
    </location>
</feature>
<proteinExistence type="predicted"/>
<evidence type="ECO:0000313" key="3">
    <source>
        <dbReference type="EMBL" id="PTB76994.1"/>
    </source>
</evidence>
<protein>
    <submittedName>
        <fullName evidence="3">Uncharacterized protein</fullName>
    </submittedName>
</protein>
<evidence type="ECO:0000256" key="2">
    <source>
        <dbReference type="SAM" id="Phobius"/>
    </source>
</evidence>
<feature type="region of interest" description="Disordered" evidence="1">
    <location>
        <begin position="1"/>
        <end position="26"/>
    </location>
</feature>
<evidence type="ECO:0000313" key="4">
    <source>
        <dbReference type="Proteomes" id="UP000240760"/>
    </source>
</evidence>
<accession>A0A2T4C647</accession>
<dbReference type="AlphaFoldDB" id="A0A2T4C647"/>
<sequence length="82" mass="9376">MPSHDEGGQINKAHPERRDESYNIHSPPDTARLFSSSTFPSTSSFFLLVFLISPTLNFLFHLLRSRLPSRHTICTRSFQDLA</sequence>
<dbReference type="Proteomes" id="UP000240760">
    <property type="component" value="Unassembled WGS sequence"/>
</dbReference>
<keyword evidence="2" id="KW-1133">Transmembrane helix</keyword>
<reference evidence="3 4" key="1">
    <citation type="submission" date="2016-07" db="EMBL/GenBank/DDBJ databases">
        <title>Multiple horizontal gene transfer events from other fungi enriched the ability of initially mycotrophic Trichoderma (Ascomycota) to feed on dead plant biomass.</title>
        <authorList>
            <consortium name="DOE Joint Genome Institute"/>
            <person name="Aerts A."/>
            <person name="Atanasova L."/>
            <person name="Chenthamara K."/>
            <person name="Zhang J."/>
            <person name="Grujic M."/>
            <person name="Henrissat B."/>
            <person name="Kuo A."/>
            <person name="Salamov A."/>
            <person name="Lipzen A."/>
            <person name="Labutti K."/>
            <person name="Barry K."/>
            <person name="Miao Y."/>
            <person name="Rahimi M.J."/>
            <person name="Shen Q."/>
            <person name="Grigoriev I.V."/>
            <person name="Kubicek C.P."/>
            <person name="Druzhinina I.S."/>
        </authorList>
    </citation>
    <scope>NUCLEOTIDE SEQUENCE [LARGE SCALE GENOMIC DNA]</scope>
    <source>
        <strain evidence="3 4">ATCC 18648</strain>
    </source>
</reference>
<organism evidence="3 4">
    <name type="scientific">Trichoderma longibrachiatum ATCC 18648</name>
    <dbReference type="NCBI Taxonomy" id="983965"/>
    <lineage>
        <taxon>Eukaryota</taxon>
        <taxon>Fungi</taxon>
        <taxon>Dikarya</taxon>
        <taxon>Ascomycota</taxon>
        <taxon>Pezizomycotina</taxon>
        <taxon>Sordariomycetes</taxon>
        <taxon>Hypocreomycetidae</taxon>
        <taxon>Hypocreales</taxon>
        <taxon>Hypocreaceae</taxon>
        <taxon>Trichoderma</taxon>
    </lineage>
</organism>
<keyword evidence="2" id="KW-0472">Membrane</keyword>